<dbReference type="InterPro" id="IPR018656">
    <property type="entry name" value="DUF2087"/>
</dbReference>
<accession>A0ABS0LT49</accession>
<comment type="caution">
    <text evidence="2">The sequence shown here is derived from an EMBL/GenBank/DDBJ whole genome shotgun (WGS) entry which is preliminary data.</text>
</comment>
<reference evidence="2 3" key="1">
    <citation type="submission" date="2020-07" db="EMBL/GenBank/DDBJ databases">
        <title>Facklamia lactis sp. nov., isolated from raw milk.</title>
        <authorList>
            <person name="Doll E.V."/>
            <person name="Huptas C."/>
            <person name="Staib L."/>
            <person name="Wenning M."/>
            <person name="Scherer S."/>
        </authorList>
    </citation>
    <scope>NUCLEOTIDE SEQUENCE [LARGE SCALE GENOMIC DNA]</scope>
    <source>
        <strain evidence="2 3">DSM 111018</strain>
    </source>
</reference>
<proteinExistence type="predicted"/>
<dbReference type="EMBL" id="JACBXQ010000008">
    <property type="protein sequence ID" value="MBG9987337.1"/>
    <property type="molecule type" value="Genomic_DNA"/>
</dbReference>
<protein>
    <submittedName>
        <fullName evidence="2">DUF2087 domain-containing protein</fullName>
    </submittedName>
</protein>
<evidence type="ECO:0000313" key="2">
    <source>
        <dbReference type="EMBL" id="MBG9987337.1"/>
    </source>
</evidence>
<dbReference type="RefSeq" id="WP_197116260.1">
    <property type="nucleotide sequence ID" value="NZ_JACBXQ010000008.1"/>
</dbReference>
<organism evidence="2 3">
    <name type="scientific">Facklamia lactis</name>
    <dbReference type="NCBI Taxonomy" id="2749967"/>
    <lineage>
        <taxon>Bacteria</taxon>
        <taxon>Bacillati</taxon>
        <taxon>Bacillota</taxon>
        <taxon>Bacilli</taxon>
        <taxon>Lactobacillales</taxon>
        <taxon>Aerococcaceae</taxon>
        <taxon>Facklamia</taxon>
    </lineage>
</organism>
<dbReference type="Proteomes" id="UP000721415">
    <property type="component" value="Unassembled WGS sequence"/>
</dbReference>
<keyword evidence="3" id="KW-1185">Reference proteome</keyword>
<sequence length="86" mass="10415">MEIINKFLNKDGKIRLIPKKNKNKLVIFDYVVNHISKNGTVFSEQEINMVIKQVYEDYATMRRYLVDYNYLIRDNYGTEYRLGMKR</sequence>
<gene>
    <name evidence="2" type="ORF">HZY91_10715</name>
</gene>
<evidence type="ECO:0000259" key="1">
    <source>
        <dbReference type="Pfam" id="PF09860"/>
    </source>
</evidence>
<dbReference type="Pfam" id="PF09860">
    <property type="entry name" value="DUF2087"/>
    <property type="match status" value="1"/>
</dbReference>
<feature type="domain" description="DUF2087" evidence="1">
    <location>
        <begin position="15"/>
        <end position="81"/>
    </location>
</feature>
<name>A0ABS0LT49_9LACT</name>
<evidence type="ECO:0000313" key="3">
    <source>
        <dbReference type="Proteomes" id="UP000721415"/>
    </source>
</evidence>